<dbReference type="InterPro" id="IPR036380">
    <property type="entry name" value="Isochorismatase-like_sf"/>
</dbReference>
<keyword evidence="2 4" id="KW-0378">Hydrolase</keyword>
<dbReference type="SUPFAM" id="SSF52499">
    <property type="entry name" value="Isochorismatase-like hydrolases"/>
    <property type="match status" value="1"/>
</dbReference>
<accession>C8NFT1</accession>
<dbReference type="PANTHER" id="PTHR43540">
    <property type="entry name" value="PEROXYUREIDOACRYLATE/UREIDOACRYLATE AMIDOHYDROLASE-RELATED"/>
    <property type="match status" value="1"/>
</dbReference>
<evidence type="ECO:0000313" key="5">
    <source>
        <dbReference type="Proteomes" id="UP000005926"/>
    </source>
</evidence>
<name>C8NFT1_9LACT</name>
<proteinExistence type="inferred from homology"/>
<dbReference type="GeneID" id="78412885"/>
<dbReference type="RefSeq" id="WP_005606715.1">
    <property type="nucleotide sequence ID" value="NZ_CP102283.1"/>
</dbReference>
<gene>
    <name evidence="4" type="primary">ycgH</name>
    <name evidence="4" type="ORF">HMPREF0444_0776</name>
</gene>
<evidence type="ECO:0000256" key="1">
    <source>
        <dbReference type="ARBA" id="ARBA00006336"/>
    </source>
</evidence>
<dbReference type="Gene3D" id="3.40.50.850">
    <property type="entry name" value="Isochorismatase-like"/>
    <property type="match status" value="1"/>
</dbReference>
<feature type="domain" description="Isochorismatase-like" evidence="3">
    <location>
        <begin position="3"/>
        <end position="165"/>
    </location>
</feature>
<dbReference type="Pfam" id="PF00857">
    <property type="entry name" value="Isochorismatase"/>
    <property type="match status" value="1"/>
</dbReference>
<protein>
    <submittedName>
        <fullName evidence="4">Isochorismatase family protein</fullName>
        <ecNumber evidence="4">3.-.-.-</ecNumber>
    </submittedName>
</protein>
<dbReference type="PANTHER" id="PTHR43540:SF6">
    <property type="entry name" value="ISOCHORISMATASE-LIKE DOMAIN-CONTAINING PROTEIN"/>
    <property type="match status" value="1"/>
</dbReference>
<evidence type="ECO:0000259" key="3">
    <source>
        <dbReference type="Pfam" id="PF00857"/>
    </source>
</evidence>
<comment type="similarity">
    <text evidence="1">Belongs to the isochorismatase family.</text>
</comment>
<dbReference type="InterPro" id="IPR000868">
    <property type="entry name" value="Isochorismatase-like_dom"/>
</dbReference>
<comment type="caution">
    <text evidence="4">The sequence shown here is derived from an EMBL/GenBank/DDBJ whole genome shotgun (WGS) entry which is preliminary data.</text>
</comment>
<dbReference type="CDD" id="cd00431">
    <property type="entry name" value="cysteine_hydrolases"/>
    <property type="match status" value="1"/>
</dbReference>
<keyword evidence="5" id="KW-1185">Reference proteome</keyword>
<dbReference type="GO" id="GO:0016787">
    <property type="term" value="F:hydrolase activity"/>
    <property type="evidence" value="ECO:0007669"/>
    <property type="project" value="UniProtKB-KW"/>
</dbReference>
<evidence type="ECO:0000313" key="4">
    <source>
        <dbReference type="EMBL" id="EEW37417.1"/>
    </source>
</evidence>
<dbReference type="EMBL" id="ACKZ01000016">
    <property type="protein sequence ID" value="EEW37417.1"/>
    <property type="molecule type" value="Genomic_DNA"/>
</dbReference>
<dbReference type="EC" id="3.-.-.-" evidence="4"/>
<dbReference type="eggNOG" id="COG1335">
    <property type="taxonomic scope" value="Bacteria"/>
</dbReference>
<dbReference type="HOGENOM" id="CLU_068979_12_0_9"/>
<reference evidence="4 5" key="1">
    <citation type="submission" date="2009-08" db="EMBL/GenBank/DDBJ databases">
        <authorList>
            <person name="Muzny D."/>
            <person name="Qin X."/>
            <person name="Deng J."/>
            <person name="Jiang H."/>
            <person name="Liu Y."/>
            <person name="Qu J."/>
            <person name="Song X.-Z."/>
            <person name="Zhang L."/>
            <person name="Thornton R."/>
            <person name="Coyle M."/>
            <person name="Francisco L."/>
            <person name="Jackson L."/>
            <person name="Javaid M."/>
            <person name="Korchina V."/>
            <person name="Kovar C."/>
            <person name="Mata R."/>
            <person name="Mathew T."/>
            <person name="Ngo R."/>
            <person name="Nguyen L."/>
            <person name="Nguyen N."/>
            <person name="Okwuonu G."/>
            <person name="Ongeri F."/>
            <person name="Pham C."/>
            <person name="Simmons D."/>
            <person name="Wilczek-Boney K."/>
            <person name="Hale W."/>
            <person name="Jakkamsetti A."/>
            <person name="Pham P."/>
            <person name="Ruth R."/>
            <person name="San Lucas F."/>
            <person name="Warren J."/>
            <person name="Zhang J."/>
            <person name="Zhao Z."/>
            <person name="Zhou C."/>
            <person name="Zhu D."/>
            <person name="Lee S."/>
            <person name="Bess C."/>
            <person name="Blankenburg K."/>
            <person name="Forbes L."/>
            <person name="Fu Q."/>
            <person name="Gubbala S."/>
            <person name="Hirani K."/>
            <person name="Jayaseelan J.C."/>
            <person name="Lara F."/>
            <person name="Munidasa M."/>
            <person name="Palculict T."/>
            <person name="Patil S."/>
            <person name="Pu L.-L."/>
            <person name="Saada N."/>
            <person name="Tang L."/>
            <person name="Weissenberger G."/>
            <person name="Zhu Y."/>
            <person name="Hemphill L."/>
            <person name="Shang Y."/>
            <person name="Youmans B."/>
            <person name="Ayvaz T."/>
            <person name="Ross M."/>
            <person name="Santibanez J."/>
            <person name="Aqrawi P."/>
            <person name="Gross S."/>
            <person name="Joshi V."/>
            <person name="Fowler G."/>
            <person name="Nazareth L."/>
            <person name="Reid J."/>
            <person name="Worley K."/>
            <person name="Petrosino J."/>
            <person name="Highlander S."/>
            <person name="Gibbs R."/>
        </authorList>
    </citation>
    <scope>NUCLEOTIDE SEQUENCE [LARGE SCALE GENOMIC DNA]</scope>
    <source>
        <strain evidence="4 5">ATCC 49175</strain>
    </source>
</reference>
<dbReference type="STRING" id="638301.HMPREF0444_0776"/>
<evidence type="ECO:0000256" key="2">
    <source>
        <dbReference type="ARBA" id="ARBA00022801"/>
    </source>
</evidence>
<dbReference type="AlphaFoldDB" id="C8NFT1"/>
<dbReference type="InterPro" id="IPR050272">
    <property type="entry name" value="Isochorismatase-like_hydrls"/>
</dbReference>
<sequence length="172" mass="18714">MKVLIVVDMQNDFVNGVLGSKEAVEMIDTAVETINSFDGKVFYTQDTHGEDYLDTEEGRHLPVVHCIKGSEGWKIHPKIEKALLLKGATGIEKSTFGSENLMGIIEKEVPEVESITLIGICTDICVISNAMLAKAHFQNTPVNVISSACAGVTPESHENALAAMKMCHIEIQ</sequence>
<dbReference type="Proteomes" id="UP000005926">
    <property type="component" value="Unassembled WGS sequence"/>
</dbReference>
<organism evidence="4 5">
    <name type="scientific">Granulicatella adiacens ATCC 49175</name>
    <dbReference type="NCBI Taxonomy" id="638301"/>
    <lineage>
        <taxon>Bacteria</taxon>
        <taxon>Bacillati</taxon>
        <taxon>Bacillota</taxon>
        <taxon>Bacilli</taxon>
        <taxon>Lactobacillales</taxon>
        <taxon>Carnobacteriaceae</taxon>
        <taxon>Granulicatella</taxon>
    </lineage>
</organism>